<keyword evidence="2" id="KW-0812">Transmembrane</keyword>
<organism evidence="3 4">
    <name type="scientific">Brevibacterium linens</name>
    <dbReference type="NCBI Taxonomy" id="1703"/>
    <lineage>
        <taxon>Bacteria</taxon>
        <taxon>Bacillati</taxon>
        <taxon>Actinomycetota</taxon>
        <taxon>Actinomycetes</taxon>
        <taxon>Micrococcales</taxon>
        <taxon>Brevibacteriaceae</taxon>
        <taxon>Brevibacterium</taxon>
    </lineage>
</organism>
<dbReference type="PATRIC" id="fig|1703.6.peg.3298"/>
<feature type="transmembrane region" description="Helical" evidence="2">
    <location>
        <begin position="367"/>
        <end position="387"/>
    </location>
</feature>
<feature type="transmembrane region" description="Helical" evidence="2">
    <location>
        <begin position="89"/>
        <end position="107"/>
    </location>
</feature>
<feature type="transmembrane region" description="Helical" evidence="2">
    <location>
        <begin position="119"/>
        <end position="140"/>
    </location>
</feature>
<reference evidence="3 4" key="1">
    <citation type="submission" date="2014-11" db="EMBL/GenBank/DDBJ databases">
        <title>Draft Genome Sequence of Brevibacterium linens AE038-8.</title>
        <authorList>
            <person name="Maizel D."/>
            <person name="Utturkar S.M."/>
            <person name="Brown S.D."/>
            <person name="Ferrero M."/>
            <person name="Rosen B.P."/>
        </authorList>
    </citation>
    <scope>NUCLEOTIDE SEQUENCE [LARGE SCALE GENOMIC DNA]</scope>
    <source>
        <strain evidence="3 4">AE038-8</strain>
    </source>
</reference>
<keyword evidence="4" id="KW-1185">Reference proteome</keyword>
<gene>
    <name evidence="3" type="ORF">AE0388_3339</name>
</gene>
<feature type="transmembrane region" description="Helical" evidence="2">
    <location>
        <begin position="253"/>
        <end position="272"/>
    </location>
</feature>
<feature type="transmembrane region" description="Helical" evidence="2">
    <location>
        <begin position="160"/>
        <end position="176"/>
    </location>
</feature>
<feature type="transmembrane region" description="Helical" evidence="2">
    <location>
        <begin position="432"/>
        <end position="453"/>
    </location>
</feature>
<name>A0A0B8ZXU8_BRELN</name>
<evidence type="ECO:0000256" key="1">
    <source>
        <dbReference type="SAM" id="MobiDB-lite"/>
    </source>
</evidence>
<evidence type="ECO:0000313" key="4">
    <source>
        <dbReference type="Proteomes" id="UP000031488"/>
    </source>
</evidence>
<dbReference type="AlphaFoldDB" id="A0A0B8ZXU8"/>
<sequence length="515" mass="55113">MNDVLSAVRTQRHRAEAPTGALQDPARSSIFAVSLTAVCALIVVIARIWFSADIEAAASSSGVIAAVSFAHGMTLFVMLGRDRITMPGLFMASSAAIVGVSGLLVIPDPSFIVGSHPDSSLNTALFCATLTQIGIGMLCLRTDKTGRPDEVVLPIRTVRWALGAGVLTLAATVLLGDRLGVLADGFGSSAILLICIALLLSPRGLGSPWNIVAIVCALLVYPTAVISGTGRLRAIALILAAVYIFFLRYGRQWLKVVGVFLAPMILAVLGVWRKEYETSLSGEHGNDTGLSSMFVGIGNFGSLIHDFDLGGLPTLGASLLSPLGAALPDGLAPDWMPDAIGYQLAALTDPELHGTGFSTVATVYGDLWWNFGALGLMIGVPLLALMLDRIDSWTIRSYRRAAQGPRDLLLLVFFAALLGGVGDIVWSGFHTWVVRMYARIAALVVLWLFTFYAPRRVIPQFVSFRPGEQERPAEGEDSAVQKVRTRKAESTADSPGRHHRRPTRYVKFSTVSVPC</sequence>
<evidence type="ECO:0000256" key="2">
    <source>
        <dbReference type="SAM" id="Phobius"/>
    </source>
</evidence>
<feature type="transmembrane region" description="Helical" evidence="2">
    <location>
        <begin position="182"/>
        <end position="200"/>
    </location>
</feature>
<accession>A0A0B8ZXU8</accession>
<feature type="transmembrane region" description="Helical" evidence="2">
    <location>
        <begin position="207"/>
        <end position="224"/>
    </location>
</feature>
<feature type="region of interest" description="Disordered" evidence="1">
    <location>
        <begin position="468"/>
        <end position="515"/>
    </location>
</feature>
<feature type="transmembrane region" description="Helical" evidence="2">
    <location>
        <begin position="230"/>
        <end position="246"/>
    </location>
</feature>
<comment type="caution">
    <text evidence="3">The sequence shown here is derived from an EMBL/GenBank/DDBJ whole genome shotgun (WGS) entry which is preliminary data.</text>
</comment>
<feature type="transmembrane region" description="Helical" evidence="2">
    <location>
        <begin position="30"/>
        <end position="50"/>
    </location>
</feature>
<evidence type="ECO:0008006" key="5">
    <source>
        <dbReference type="Google" id="ProtNLM"/>
    </source>
</evidence>
<dbReference type="EMBL" id="JTJZ01000022">
    <property type="protein sequence ID" value="KHS51267.1"/>
    <property type="molecule type" value="Genomic_DNA"/>
</dbReference>
<proteinExistence type="predicted"/>
<feature type="transmembrane region" description="Helical" evidence="2">
    <location>
        <begin position="408"/>
        <end position="426"/>
    </location>
</feature>
<keyword evidence="2" id="KW-0472">Membrane</keyword>
<dbReference type="Proteomes" id="UP000031488">
    <property type="component" value="Unassembled WGS sequence"/>
</dbReference>
<keyword evidence="2" id="KW-1133">Transmembrane helix</keyword>
<feature type="transmembrane region" description="Helical" evidence="2">
    <location>
        <begin position="56"/>
        <end position="77"/>
    </location>
</feature>
<protein>
    <recommendedName>
        <fullName evidence="5">Oligosaccharide repeat unit polymerase</fullName>
    </recommendedName>
</protein>
<evidence type="ECO:0000313" key="3">
    <source>
        <dbReference type="EMBL" id="KHS51267.1"/>
    </source>
</evidence>